<dbReference type="GeneID" id="68113492"/>
<dbReference type="VEuPathDB" id="AmoebaDB:FDP41_006274"/>
<feature type="compositionally biased region" description="Basic and acidic residues" evidence="1">
    <location>
        <begin position="277"/>
        <end position="288"/>
    </location>
</feature>
<organism evidence="2 3">
    <name type="scientific">Naegleria fowleri</name>
    <name type="common">Brain eating amoeba</name>
    <dbReference type="NCBI Taxonomy" id="5763"/>
    <lineage>
        <taxon>Eukaryota</taxon>
        <taxon>Discoba</taxon>
        <taxon>Heterolobosea</taxon>
        <taxon>Tetramitia</taxon>
        <taxon>Eutetramitia</taxon>
        <taxon>Vahlkampfiidae</taxon>
        <taxon>Naegleria</taxon>
    </lineage>
</organism>
<feature type="compositionally biased region" description="Low complexity" evidence="1">
    <location>
        <begin position="325"/>
        <end position="339"/>
    </location>
</feature>
<evidence type="ECO:0000313" key="3">
    <source>
        <dbReference type="Proteomes" id="UP000444721"/>
    </source>
</evidence>
<sequence>MMIGTIADLASLVQQQQQQPPPPLPPQQPSSSSTSSVTTTSTELAVHPTTTTTIIQPIVATSTNPTTNSPSASTTTTTRPTKKYNTGGSSKKYIPSFFSEADCIVGGNNYDPYDQQPLLTPDEVVISTKNLIFEKYHGENHLLSSLKYTLRVCTVNCGLPDMWVKIELVCGNSNTPIKCVKKERRGKRGLKGRCYQEFDISKHGYLKAKLEFRFRETSSDNASDKFRLKLDIYNETTCLLTFLSPRFRTVVRSPQRGKYKLLREQLETKGITGIPYEKPEDEKSDHQDSSSSANSKSQPILAPQDSAVLSNLTPLLEAAIGLASATVSTPSSNSSNQSAGKRKRGTQKTK</sequence>
<feature type="compositionally biased region" description="Low complexity" evidence="1">
    <location>
        <begin position="29"/>
        <end position="42"/>
    </location>
</feature>
<name>A0A6A5BLB3_NAEFO</name>
<dbReference type="EMBL" id="VFQX01000051">
    <property type="protein sequence ID" value="KAF0974800.1"/>
    <property type="molecule type" value="Genomic_DNA"/>
</dbReference>
<feature type="compositionally biased region" description="Low complexity" evidence="1">
    <location>
        <begin position="289"/>
        <end position="298"/>
    </location>
</feature>
<evidence type="ECO:0000256" key="1">
    <source>
        <dbReference type="SAM" id="MobiDB-lite"/>
    </source>
</evidence>
<dbReference type="AlphaFoldDB" id="A0A6A5BLB3"/>
<feature type="compositionally biased region" description="Pro residues" evidence="1">
    <location>
        <begin position="19"/>
        <end position="28"/>
    </location>
</feature>
<feature type="compositionally biased region" description="Low complexity" evidence="1">
    <location>
        <begin position="49"/>
        <end position="78"/>
    </location>
</feature>
<gene>
    <name evidence="2" type="ORF">FDP41_006274</name>
</gene>
<dbReference type="VEuPathDB" id="AmoebaDB:NfTy_077000"/>
<proteinExistence type="predicted"/>
<evidence type="ECO:0000313" key="2">
    <source>
        <dbReference type="EMBL" id="KAF0974800.1"/>
    </source>
</evidence>
<dbReference type="VEuPathDB" id="AmoebaDB:NF0090040"/>
<comment type="caution">
    <text evidence="2">The sequence shown here is derived from an EMBL/GenBank/DDBJ whole genome shotgun (WGS) entry which is preliminary data.</text>
</comment>
<feature type="region of interest" description="Disordered" evidence="1">
    <location>
        <begin position="13"/>
        <end position="86"/>
    </location>
</feature>
<feature type="compositionally biased region" description="Basic residues" evidence="1">
    <location>
        <begin position="340"/>
        <end position="350"/>
    </location>
</feature>
<reference evidence="2 3" key="1">
    <citation type="journal article" date="2019" name="Sci. Rep.">
        <title>Nanopore sequencing improves the draft genome of the human pathogenic amoeba Naegleria fowleri.</title>
        <authorList>
            <person name="Liechti N."/>
            <person name="Schurch N."/>
            <person name="Bruggmann R."/>
            <person name="Wittwer M."/>
        </authorList>
    </citation>
    <scope>NUCLEOTIDE SEQUENCE [LARGE SCALE GENOMIC DNA]</scope>
    <source>
        <strain evidence="2 3">ATCC 30894</strain>
    </source>
</reference>
<feature type="region of interest" description="Disordered" evidence="1">
    <location>
        <begin position="271"/>
        <end position="302"/>
    </location>
</feature>
<dbReference type="OrthoDB" id="10364141at2759"/>
<feature type="region of interest" description="Disordered" evidence="1">
    <location>
        <begin position="325"/>
        <end position="350"/>
    </location>
</feature>
<dbReference type="RefSeq" id="XP_044559513.1">
    <property type="nucleotide sequence ID" value="XM_044709891.1"/>
</dbReference>
<dbReference type="Proteomes" id="UP000444721">
    <property type="component" value="Unassembled WGS sequence"/>
</dbReference>
<accession>A0A6A5BLB3</accession>
<protein>
    <submittedName>
        <fullName evidence="2">Uncharacterized protein</fullName>
    </submittedName>
</protein>
<keyword evidence="3" id="KW-1185">Reference proteome</keyword>